<proteinExistence type="predicted"/>
<keyword evidence="1" id="KW-0472">Membrane</keyword>
<feature type="transmembrane region" description="Helical" evidence="1">
    <location>
        <begin position="109"/>
        <end position="128"/>
    </location>
</feature>
<dbReference type="HOGENOM" id="CLU_1782678_0_0_6"/>
<name>N8W9C9_9GAMM</name>
<evidence type="ECO:0000313" key="2">
    <source>
        <dbReference type="EMBL" id="ENV08682.1"/>
    </source>
</evidence>
<keyword evidence="1" id="KW-0812">Transmembrane</keyword>
<evidence type="ECO:0000313" key="3">
    <source>
        <dbReference type="Proteomes" id="UP000013209"/>
    </source>
</evidence>
<gene>
    <name evidence="2" type="ORF">F966_02797</name>
</gene>
<organism evidence="2 3">
    <name type="scientific">Acinetobacter higginsii</name>
    <dbReference type="NCBI Taxonomy" id="70347"/>
    <lineage>
        <taxon>Bacteria</taxon>
        <taxon>Pseudomonadati</taxon>
        <taxon>Pseudomonadota</taxon>
        <taxon>Gammaproteobacteria</taxon>
        <taxon>Moraxellales</taxon>
        <taxon>Moraxellaceae</taxon>
        <taxon>Acinetobacter</taxon>
    </lineage>
</organism>
<comment type="caution">
    <text evidence="2">The sequence shown here is derived from an EMBL/GenBank/DDBJ whole genome shotgun (WGS) entry which is preliminary data.</text>
</comment>
<dbReference type="RefSeq" id="WP_004806170.1">
    <property type="nucleotide sequence ID" value="NZ_KB849440.1"/>
</dbReference>
<sequence length="145" mass="15630">MRNFRRIFADSLLAAIGGLIVGCLLGGFMVGSYILLHNGDFSFQVLVAGWAIGSFFIAVIAAMYGVLLALLYGAPTYALLTKWGYANYLTTSVIGVFPSLVLLVMNSDLAGIVLLFGFLVAWCTHFLAKRANISRGLSPNNSFTH</sequence>
<dbReference type="AlphaFoldDB" id="N8W9C9"/>
<accession>N8W9C9</accession>
<dbReference type="PROSITE" id="PS51257">
    <property type="entry name" value="PROKAR_LIPOPROTEIN"/>
    <property type="match status" value="1"/>
</dbReference>
<keyword evidence="1" id="KW-1133">Transmembrane helix</keyword>
<feature type="transmembrane region" description="Helical" evidence="1">
    <location>
        <begin position="85"/>
        <end position="103"/>
    </location>
</feature>
<protein>
    <submittedName>
        <fullName evidence="2">Uncharacterized protein</fullName>
    </submittedName>
</protein>
<reference evidence="2 3" key="1">
    <citation type="submission" date="2013-02" db="EMBL/GenBank/DDBJ databases">
        <title>The Genome Sequence of Acinetobacter sp. CIP 56.2.</title>
        <authorList>
            <consortium name="The Broad Institute Genome Sequencing Platform"/>
            <consortium name="The Broad Institute Genome Sequencing Center for Infectious Disease"/>
            <person name="Cerqueira G."/>
            <person name="Feldgarden M."/>
            <person name="Courvalin P."/>
            <person name="Perichon B."/>
            <person name="Grillot-Courvalin C."/>
            <person name="Clermont D."/>
            <person name="Rocha E."/>
            <person name="Yoon E.-J."/>
            <person name="Nemec A."/>
            <person name="Walker B."/>
            <person name="Young S.K."/>
            <person name="Zeng Q."/>
            <person name="Gargeya S."/>
            <person name="Fitzgerald M."/>
            <person name="Haas B."/>
            <person name="Abouelleil A."/>
            <person name="Alvarado L."/>
            <person name="Arachchi H.M."/>
            <person name="Berlin A.M."/>
            <person name="Chapman S.B."/>
            <person name="Dewar J."/>
            <person name="Goldberg J."/>
            <person name="Griggs A."/>
            <person name="Gujja S."/>
            <person name="Hansen M."/>
            <person name="Howarth C."/>
            <person name="Imamovic A."/>
            <person name="Larimer J."/>
            <person name="McCowan C."/>
            <person name="Murphy C."/>
            <person name="Neiman D."/>
            <person name="Pearson M."/>
            <person name="Priest M."/>
            <person name="Roberts A."/>
            <person name="Saif S."/>
            <person name="Shea T."/>
            <person name="Sisk P."/>
            <person name="Sykes S."/>
            <person name="Wortman J."/>
            <person name="Nusbaum C."/>
            <person name="Birren B."/>
        </authorList>
    </citation>
    <scope>NUCLEOTIDE SEQUENCE [LARGE SCALE GENOMIC DNA]</scope>
    <source>
        <strain evidence="2 3">CIP 56.2</strain>
    </source>
</reference>
<dbReference type="EMBL" id="APPH01000014">
    <property type="protein sequence ID" value="ENV08682.1"/>
    <property type="molecule type" value="Genomic_DNA"/>
</dbReference>
<dbReference type="Proteomes" id="UP000013209">
    <property type="component" value="Unassembled WGS sequence"/>
</dbReference>
<feature type="transmembrane region" description="Helical" evidence="1">
    <location>
        <begin position="48"/>
        <end position="73"/>
    </location>
</feature>
<feature type="transmembrane region" description="Helical" evidence="1">
    <location>
        <begin position="12"/>
        <end position="36"/>
    </location>
</feature>
<evidence type="ECO:0000256" key="1">
    <source>
        <dbReference type="SAM" id="Phobius"/>
    </source>
</evidence>